<name>A0A0K9PV08_ZOSMR</name>
<dbReference type="Gene3D" id="3.30.70.330">
    <property type="match status" value="2"/>
</dbReference>
<dbReference type="GO" id="GO:0005634">
    <property type="term" value="C:nucleus"/>
    <property type="evidence" value="ECO:0000318"/>
    <property type="project" value="GO_Central"/>
</dbReference>
<evidence type="ECO:0000256" key="3">
    <source>
        <dbReference type="PROSITE-ProRule" id="PRU00176"/>
    </source>
</evidence>
<reference evidence="6" key="1">
    <citation type="journal article" date="2016" name="Nature">
        <title>The genome of the seagrass Zostera marina reveals angiosperm adaptation to the sea.</title>
        <authorList>
            <person name="Olsen J.L."/>
            <person name="Rouze P."/>
            <person name="Verhelst B."/>
            <person name="Lin Y.-C."/>
            <person name="Bayer T."/>
            <person name="Collen J."/>
            <person name="Dattolo E."/>
            <person name="De Paoli E."/>
            <person name="Dittami S."/>
            <person name="Maumus F."/>
            <person name="Michel G."/>
            <person name="Kersting A."/>
            <person name="Lauritano C."/>
            <person name="Lohaus R."/>
            <person name="Toepel M."/>
            <person name="Tonon T."/>
            <person name="Vanneste K."/>
            <person name="Amirebrahimi M."/>
            <person name="Brakel J."/>
            <person name="Bostroem C."/>
            <person name="Chovatia M."/>
            <person name="Grimwood J."/>
            <person name="Jenkins J.W."/>
            <person name="Jueterbock A."/>
            <person name="Mraz A."/>
            <person name="Stam W.T."/>
            <person name="Tice H."/>
            <person name="Bornberg-Bauer E."/>
            <person name="Green P.J."/>
            <person name="Pearson G.A."/>
            <person name="Procaccini G."/>
            <person name="Duarte C.M."/>
            <person name="Schmutz J."/>
            <person name="Reusch T.B.H."/>
            <person name="Van de Peer Y."/>
        </authorList>
    </citation>
    <scope>NUCLEOTIDE SEQUENCE [LARGE SCALE GENOMIC DNA]</scope>
    <source>
        <strain evidence="6">cv. Finnish</strain>
    </source>
</reference>
<dbReference type="AlphaFoldDB" id="A0A0K9PV08"/>
<keyword evidence="6" id="KW-1185">Reference proteome</keyword>
<organism evidence="5 6">
    <name type="scientific">Zostera marina</name>
    <name type="common">Eelgrass</name>
    <dbReference type="NCBI Taxonomy" id="29655"/>
    <lineage>
        <taxon>Eukaryota</taxon>
        <taxon>Viridiplantae</taxon>
        <taxon>Streptophyta</taxon>
        <taxon>Embryophyta</taxon>
        <taxon>Tracheophyta</taxon>
        <taxon>Spermatophyta</taxon>
        <taxon>Magnoliopsida</taxon>
        <taxon>Liliopsida</taxon>
        <taxon>Zosteraceae</taxon>
        <taxon>Zostera</taxon>
    </lineage>
</organism>
<comment type="caution">
    <text evidence="5">The sequence shown here is derived from an EMBL/GenBank/DDBJ whole genome shotgun (WGS) entry which is preliminary data.</text>
</comment>
<dbReference type="GO" id="GO:1990904">
    <property type="term" value="C:ribonucleoprotein complex"/>
    <property type="evidence" value="ECO:0000318"/>
    <property type="project" value="GO_Central"/>
</dbReference>
<dbReference type="PROSITE" id="PS50102">
    <property type="entry name" value="RRM"/>
    <property type="match status" value="2"/>
</dbReference>
<evidence type="ECO:0000259" key="4">
    <source>
        <dbReference type="PROSITE" id="PS50102"/>
    </source>
</evidence>
<dbReference type="Proteomes" id="UP000036987">
    <property type="component" value="Unassembled WGS sequence"/>
</dbReference>
<evidence type="ECO:0000313" key="5">
    <source>
        <dbReference type="EMBL" id="KMZ72873.1"/>
    </source>
</evidence>
<dbReference type="GO" id="GO:0008143">
    <property type="term" value="F:poly(A) binding"/>
    <property type="evidence" value="ECO:0000318"/>
    <property type="project" value="GO_Central"/>
</dbReference>
<accession>A0A0K9PV08</accession>
<dbReference type="STRING" id="29655.A0A0K9PV08"/>
<dbReference type="GO" id="GO:0003730">
    <property type="term" value="F:mRNA 3'-UTR binding"/>
    <property type="evidence" value="ECO:0000318"/>
    <property type="project" value="GO_Central"/>
</dbReference>
<protein>
    <recommendedName>
        <fullName evidence="4">RRM domain-containing protein</fullName>
    </recommendedName>
</protein>
<dbReference type="InterPro" id="IPR000504">
    <property type="entry name" value="RRM_dom"/>
</dbReference>
<dbReference type="PANTHER" id="PTHR24012">
    <property type="entry name" value="RNA BINDING PROTEIN"/>
    <property type="match status" value="1"/>
</dbReference>
<dbReference type="SMART" id="SM00360">
    <property type="entry name" value="RRM"/>
    <property type="match status" value="2"/>
</dbReference>
<dbReference type="SUPFAM" id="SSF54928">
    <property type="entry name" value="RNA-binding domain, RBD"/>
    <property type="match status" value="2"/>
</dbReference>
<dbReference type="InterPro" id="IPR012677">
    <property type="entry name" value="Nucleotide-bd_a/b_plait_sf"/>
</dbReference>
<dbReference type="OMA" id="CYRNSDE"/>
<evidence type="ECO:0000256" key="2">
    <source>
        <dbReference type="ARBA" id="ARBA00022884"/>
    </source>
</evidence>
<keyword evidence="1" id="KW-0677">Repeat</keyword>
<dbReference type="GO" id="GO:0005829">
    <property type="term" value="C:cytosol"/>
    <property type="evidence" value="ECO:0000318"/>
    <property type="project" value="GO_Central"/>
</dbReference>
<evidence type="ECO:0000256" key="1">
    <source>
        <dbReference type="ARBA" id="ARBA00022737"/>
    </source>
</evidence>
<dbReference type="Pfam" id="PF00076">
    <property type="entry name" value="RRM_1"/>
    <property type="match status" value="2"/>
</dbReference>
<keyword evidence="2 3" id="KW-0694">RNA-binding</keyword>
<evidence type="ECO:0000313" key="6">
    <source>
        <dbReference type="Proteomes" id="UP000036987"/>
    </source>
</evidence>
<dbReference type="InterPro" id="IPR035979">
    <property type="entry name" value="RBD_domain_sf"/>
</dbReference>
<gene>
    <name evidence="5" type="ORF">ZOSMA_159G00380</name>
</gene>
<dbReference type="EMBL" id="LFYR01000619">
    <property type="protein sequence ID" value="KMZ72873.1"/>
    <property type="molecule type" value="Genomic_DNA"/>
</dbReference>
<feature type="domain" description="RRM" evidence="4">
    <location>
        <begin position="48"/>
        <end position="125"/>
    </location>
</feature>
<dbReference type="OrthoDB" id="19742at2759"/>
<sequence length="292" mass="33405">MRKARAKAMVLYNTILNNLLSPPSKFSMIRGAILKKNERILDPNTEYTDLYVKNLSLDITEEFLILKFSEYEEISNATISRDTEGKYKGFGFVNFEKPESAKKALEKMNGVKLESGQLYVARAQRKSERHEMLRQFFEEKNSNDKKSNLYVKNLTDDVDEQILKNYFSPYGVITSVKVMRTEKSINKGFGFVCYRNSDEASIAVRETNGRKFHGKPLVVCLAQEKENRKIFLQSQMLNNIAHVTPVILPIGCYPSHPGYYAASPPAHPGFMSLPHQTMMVPHVYPSRPMFAP</sequence>
<dbReference type="GO" id="GO:0008266">
    <property type="term" value="F:poly(U) RNA binding"/>
    <property type="evidence" value="ECO:0000318"/>
    <property type="project" value="GO_Central"/>
</dbReference>
<proteinExistence type="predicted"/>
<feature type="domain" description="RRM" evidence="4">
    <location>
        <begin position="147"/>
        <end position="224"/>
    </location>
</feature>